<organism evidence="2 3">
    <name type="scientific">Glossina brevipalpis</name>
    <dbReference type="NCBI Taxonomy" id="37001"/>
    <lineage>
        <taxon>Eukaryota</taxon>
        <taxon>Metazoa</taxon>
        <taxon>Ecdysozoa</taxon>
        <taxon>Arthropoda</taxon>
        <taxon>Hexapoda</taxon>
        <taxon>Insecta</taxon>
        <taxon>Pterygota</taxon>
        <taxon>Neoptera</taxon>
        <taxon>Endopterygota</taxon>
        <taxon>Diptera</taxon>
        <taxon>Brachycera</taxon>
        <taxon>Muscomorpha</taxon>
        <taxon>Hippoboscoidea</taxon>
        <taxon>Glossinidae</taxon>
        <taxon>Glossina</taxon>
    </lineage>
</organism>
<protein>
    <submittedName>
        <fullName evidence="2">Uncharacterized protein</fullName>
    </submittedName>
</protein>
<keyword evidence="3" id="KW-1185">Reference proteome</keyword>
<keyword evidence="1" id="KW-0472">Membrane</keyword>
<evidence type="ECO:0000313" key="3">
    <source>
        <dbReference type="Proteomes" id="UP000091820"/>
    </source>
</evidence>
<dbReference type="VEuPathDB" id="VectorBase:GBRI008518"/>
<dbReference type="AlphaFoldDB" id="A0A1A9W733"/>
<evidence type="ECO:0000313" key="2">
    <source>
        <dbReference type="EnsemblMetazoa" id="GBRI008518-PA"/>
    </source>
</evidence>
<dbReference type="Proteomes" id="UP000091820">
    <property type="component" value="Unassembled WGS sequence"/>
</dbReference>
<dbReference type="EnsemblMetazoa" id="GBRI008518-RA">
    <property type="protein sequence ID" value="GBRI008518-PA"/>
    <property type="gene ID" value="GBRI008518"/>
</dbReference>
<sequence length="119" mass="13891">MIRRHNEENLERITVSVELAKPIHDLLPLPISGITFVAAIIHFWVNREIVIREAFEFGSRLASFKMQHRGLDCFKNYTVLLHDINEIAADVYANHEYLDNMSSKYFFVNDRKAILGENE</sequence>
<reference evidence="3" key="1">
    <citation type="submission" date="2014-03" db="EMBL/GenBank/DDBJ databases">
        <authorList>
            <person name="Aksoy S."/>
            <person name="Warren W."/>
            <person name="Wilson R.K."/>
        </authorList>
    </citation>
    <scope>NUCLEOTIDE SEQUENCE [LARGE SCALE GENOMIC DNA]</scope>
    <source>
        <strain evidence="3">IAEA</strain>
    </source>
</reference>
<accession>A0A1A9W733</accession>
<name>A0A1A9W733_9MUSC</name>
<proteinExistence type="predicted"/>
<evidence type="ECO:0000256" key="1">
    <source>
        <dbReference type="SAM" id="Phobius"/>
    </source>
</evidence>
<feature type="transmembrane region" description="Helical" evidence="1">
    <location>
        <begin position="26"/>
        <end position="45"/>
    </location>
</feature>
<keyword evidence="1" id="KW-1133">Transmembrane helix</keyword>
<reference evidence="2" key="2">
    <citation type="submission" date="2020-05" db="UniProtKB">
        <authorList>
            <consortium name="EnsemblMetazoa"/>
        </authorList>
    </citation>
    <scope>IDENTIFICATION</scope>
    <source>
        <strain evidence="2">IAEA</strain>
    </source>
</reference>
<keyword evidence="1" id="KW-0812">Transmembrane</keyword>